<dbReference type="EMBL" id="CM047747">
    <property type="protein sequence ID" value="KAJ0016748.1"/>
    <property type="molecule type" value="Genomic_DNA"/>
</dbReference>
<proteinExistence type="predicted"/>
<sequence>MPLLQEVLPPRILWVINKMRDMEGAVLPMDEKALSGLQARMERLKSGTMEHL</sequence>
<comment type="caution">
    <text evidence="1">The sequence shown here is derived from an EMBL/GenBank/DDBJ whole genome shotgun (WGS) entry which is preliminary data.</text>
</comment>
<reference evidence="2" key="1">
    <citation type="journal article" date="2023" name="G3 (Bethesda)">
        <title>Genome assembly and association tests identify interacting loci associated with vigor, precocity, and sex in interspecific pistachio rootstocks.</title>
        <authorList>
            <person name="Palmer W."/>
            <person name="Jacygrad E."/>
            <person name="Sagayaradj S."/>
            <person name="Cavanaugh K."/>
            <person name="Han R."/>
            <person name="Bertier L."/>
            <person name="Beede B."/>
            <person name="Kafkas S."/>
            <person name="Golino D."/>
            <person name="Preece J."/>
            <person name="Michelmore R."/>
        </authorList>
    </citation>
    <scope>NUCLEOTIDE SEQUENCE [LARGE SCALE GENOMIC DNA]</scope>
</reference>
<evidence type="ECO:0000313" key="1">
    <source>
        <dbReference type="EMBL" id="KAJ0016748.1"/>
    </source>
</evidence>
<gene>
    <name evidence="1" type="ORF">Pint_11469</name>
</gene>
<dbReference type="Proteomes" id="UP001163603">
    <property type="component" value="Chromosome 12"/>
</dbReference>
<organism evidence="1 2">
    <name type="scientific">Pistacia integerrima</name>
    <dbReference type="NCBI Taxonomy" id="434235"/>
    <lineage>
        <taxon>Eukaryota</taxon>
        <taxon>Viridiplantae</taxon>
        <taxon>Streptophyta</taxon>
        <taxon>Embryophyta</taxon>
        <taxon>Tracheophyta</taxon>
        <taxon>Spermatophyta</taxon>
        <taxon>Magnoliopsida</taxon>
        <taxon>eudicotyledons</taxon>
        <taxon>Gunneridae</taxon>
        <taxon>Pentapetalae</taxon>
        <taxon>rosids</taxon>
        <taxon>malvids</taxon>
        <taxon>Sapindales</taxon>
        <taxon>Anacardiaceae</taxon>
        <taxon>Pistacia</taxon>
    </lineage>
</organism>
<protein>
    <submittedName>
        <fullName evidence="1">Uncharacterized protein</fullName>
    </submittedName>
</protein>
<evidence type="ECO:0000313" key="2">
    <source>
        <dbReference type="Proteomes" id="UP001163603"/>
    </source>
</evidence>
<keyword evidence="2" id="KW-1185">Reference proteome</keyword>
<accession>A0ACC0XGL7</accession>
<name>A0ACC0XGL7_9ROSI</name>